<dbReference type="EMBL" id="UOFS01000050">
    <property type="protein sequence ID" value="VAX01809.1"/>
    <property type="molecule type" value="Genomic_DNA"/>
</dbReference>
<organism evidence="1">
    <name type="scientific">hydrothermal vent metagenome</name>
    <dbReference type="NCBI Taxonomy" id="652676"/>
    <lineage>
        <taxon>unclassified sequences</taxon>
        <taxon>metagenomes</taxon>
        <taxon>ecological metagenomes</taxon>
    </lineage>
</organism>
<sequence length="353" mass="40702">MQLIKRSMIAVLTLFMIASCSSVGYYFEAVNGHLSILAEQQAIKDILQEQDTTAELKSKLRLATQAREFASSEMKLPDNDSYRYYSDIKRPYVVWNVIATKPFSIEAKQWCFLVVGCVSYRGYFNKVDALNYAKSLQEKGYDVSVAGAQAYSTLGWLDDPLLSTMIQHNEARLVGLIIHELAHQQVYIDDDSSFNEAFASSVELEGVKRWFGRDAVALNSKSYQDYLVTRKRTLEFKQLLKVTQQNLDNLYNTESFKNAENKKTLKAAVFSELQKQYRVLKKSWQGYKAYDVWMKRDLNNAHLALVATYFDKVPAFQAIMRSVDNNIERYYDTVEEIGDLPEVERNNRLSTYQ</sequence>
<dbReference type="AlphaFoldDB" id="A0A3B1A7V6"/>
<proteinExistence type="predicted"/>
<keyword evidence="1" id="KW-0645">Protease</keyword>
<protein>
    <submittedName>
        <fullName evidence="1">PUTATIVE ZINC PROTEASE PROTEIN</fullName>
    </submittedName>
</protein>
<evidence type="ECO:0000313" key="1">
    <source>
        <dbReference type="EMBL" id="VAX01809.1"/>
    </source>
</evidence>
<dbReference type="GO" id="GO:0008233">
    <property type="term" value="F:peptidase activity"/>
    <property type="evidence" value="ECO:0007669"/>
    <property type="project" value="UniProtKB-KW"/>
</dbReference>
<dbReference type="InterPro" id="IPR014553">
    <property type="entry name" value="Aminopept"/>
</dbReference>
<accession>A0A3B1A7V6</accession>
<keyword evidence="1" id="KW-0378">Hydrolase</keyword>
<dbReference type="PROSITE" id="PS51257">
    <property type="entry name" value="PROKAR_LIPOPROTEIN"/>
    <property type="match status" value="1"/>
</dbReference>
<dbReference type="Pfam" id="PF10023">
    <property type="entry name" value="Aminopep"/>
    <property type="match status" value="1"/>
</dbReference>
<dbReference type="GO" id="GO:0006508">
    <property type="term" value="P:proteolysis"/>
    <property type="evidence" value="ECO:0007669"/>
    <property type="project" value="UniProtKB-KW"/>
</dbReference>
<reference evidence="1" key="1">
    <citation type="submission" date="2018-06" db="EMBL/GenBank/DDBJ databases">
        <authorList>
            <person name="Zhirakovskaya E."/>
        </authorList>
    </citation>
    <scope>NUCLEOTIDE SEQUENCE</scope>
</reference>
<gene>
    <name evidence="1" type="ORF">MNBD_GAMMA22-156</name>
</gene>
<name>A0A3B1A7V6_9ZZZZ</name>
<dbReference type="PIRSF" id="PIRSF029285">
    <property type="entry name" value="Aminopept"/>
    <property type="match status" value="1"/>
</dbReference>